<accession>A0A0S4INV7</accession>
<dbReference type="Proteomes" id="UP000051952">
    <property type="component" value="Unassembled WGS sequence"/>
</dbReference>
<evidence type="ECO:0000313" key="2">
    <source>
        <dbReference type="Proteomes" id="UP000051952"/>
    </source>
</evidence>
<gene>
    <name evidence="1" type="ORF">BSAL_65255</name>
</gene>
<dbReference type="OrthoDB" id="264600at2759"/>
<organism evidence="1 2">
    <name type="scientific">Bodo saltans</name>
    <name type="common">Flagellated protozoan</name>
    <dbReference type="NCBI Taxonomy" id="75058"/>
    <lineage>
        <taxon>Eukaryota</taxon>
        <taxon>Discoba</taxon>
        <taxon>Euglenozoa</taxon>
        <taxon>Kinetoplastea</taxon>
        <taxon>Metakinetoplastina</taxon>
        <taxon>Eubodonida</taxon>
        <taxon>Bodonidae</taxon>
        <taxon>Bodo</taxon>
    </lineage>
</organism>
<dbReference type="EMBL" id="CYKH01000397">
    <property type="protein sequence ID" value="CUF73668.1"/>
    <property type="molecule type" value="Genomic_DNA"/>
</dbReference>
<keyword evidence="2" id="KW-1185">Reference proteome</keyword>
<proteinExistence type="predicted"/>
<protein>
    <submittedName>
        <fullName evidence="1">Uncharacterized protein</fullName>
    </submittedName>
</protein>
<reference evidence="2" key="1">
    <citation type="submission" date="2015-09" db="EMBL/GenBank/DDBJ databases">
        <authorList>
            <consortium name="Pathogen Informatics"/>
        </authorList>
    </citation>
    <scope>NUCLEOTIDE SEQUENCE [LARGE SCALE GENOMIC DNA]</scope>
    <source>
        <strain evidence="2">Lake Konstanz</strain>
    </source>
</reference>
<dbReference type="VEuPathDB" id="TriTrypDB:BSAL_65255"/>
<dbReference type="GO" id="GO:0005846">
    <property type="term" value="C:nuclear cap binding complex"/>
    <property type="evidence" value="ECO:0007669"/>
    <property type="project" value="InterPro"/>
</dbReference>
<dbReference type="InterPro" id="IPR043967">
    <property type="entry name" value="CBP30"/>
</dbReference>
<sequence>MKTGAGFLHLNTPKNIQYTAGCVVSARDIEASKPKSRVGIIKLPSYMHHVRKGIDHASSLLSLKPLLDDQEDAFDLPLVKPLPLAAPSTSSNASEAQRRSIDIVVHHLESGKQTFKLQDFDGVMEEGEVPMIVKDEEDEEKQLAIEAHTVYPWTMTDEERAAYYRLMQVWRAKSASGGSGSSTGPSSLLGADPVAKRHRVDLAASRMHMSSLTGNDTTSATSDQTASDFFDDIEFAIRLAEDALR</sequence>
<dbReference type="OMA" id="GHENDRY"/>
<evidence type="ECO:0000313" key="1">
    <source>
        <dbReference type="EMBL" id="CUF73668.1"/>
    </source>
</evidence>
<dbReference type="Pfam" id="PF19041">
    <property type="entry name" value="CBP30"/>
    <property type="match status" value="2"/>
</dbReference>
<name>A0A0S4INV7_BODSA</name>
<dbReference type="AlphaFoldDB" id="A0A0S4INV7"/>